<proteinExistence type="predicted"/>
<organism evidence="1">
    <name type="scientific">marine metagenome</name>
    <dbReference type="NCBI Taxonomy" id="408172"/>
    <lineage>
        <taxon>unclassified sequences</taxon>
        <taxon>metagenomes</taxon>
        <taxon>ecological metagenomes</taxon>
    </lineage>
</organism>
<accession>A0A383DS01</accession>
<feature type="non-terminal residue" evidence="1">
    <location>
        <position position="1"/>
    </location>
</feature>
<name>A0A383DS01_9ZZZZ</name>
<reference evidence="1" key="1">
    <citation type="submission" date="2018-05" db="EMBL/GenBank/DDBJ databases">
        <authorList>
            <person name="Lanie J.A."/>
            <person name="Ng W.-L."/>
            <person name="Kazmierczak K.M."/>
            <person name="Andrzejewski T.M."/>
            <person name="Davidsen T.M."/>
            <person name="Wayne K.J."/>
            <person name="Tettelin H."/>
            <person name="Glass J.I."/>
            <person name="Rusch D."/>
            <person name="Podicherti R."/>
            <person name="Tsui H.-C.T."/>
            <person name="Winkler M.E."/>
        </authorList>
    </citation>
    <scope>NUCLEOTIDE SEQUENCE</scope>
</reference>
<protein>
    <submittedName>
        <fullName evidence="1">Uncharacterized protein</fullName>
    </submittedName>
</protein>
<gene>
    <name evidence="1" type="ORF">METZ01_LOCUS499884</name>
</gene>
<evidence type="ECO:0000313" key="1">
    <source>
        <dbReference type="EMBL" id="SVE47030.1"/>
    </source>
</evidence>
<dbReference type="AlphaFoldDB" id="A0A383DS01"/>
<sequence>WYSDFCSQCTYGIRVCEFNQDEHSSLQDALADWSLLPLDQSIEYHEELKGNMNSFQYPAEGNMDLEVGKHYVWQIRRSYETTLEPHYDYSPIYVFEIRSPSKQRLDYSDPNLTAIQSLIGEEQFYLWFSPGGELERFVTTGESIWINNEELHMDVLYSLVSELNQEKIKIKNIQIK</sequence>
<dbReference type="EMBL" id="UINC01219529">
    <property type="protein sequence ID" value="SVE47030.1"/>
    <property type="molecule type" value="Genomic_DNA"/>
</dbReference>